<dbReference type="Pfam" id="PF12697">
    <property type="entry name" value="Abhydrolase_6"/>
    <property type="match status" value="1"/>
</dbReference>
<gene>
    <name evidence="3" type="ORF">EZV62_002202</name>
</gene>
<reference evidence="4" key="1">
    <citation type="journal article" date="2019" name="Gigascience">
        <title>De novo genome assembly of the endangered Acer yangbiense, a plant species with extremely small populations endemic to Yunnan Province, China.</title>
        <authorList>
            <person name="Yang J."/>
            <person name="Wariss H.M."/>
            <person name="Tao L."/>
            <person name="Zhang R."/>
            <person name="Yun Q."/>
            <person name="Hollingsworth P."/>
            <person name="Dao Z."/>
            <person name="Luo G."/>
            <person name="Guo H."/>
            <person name="Ma Y."/>
            <person name="Sun W."/>
        </authorList>
    </citation>
    <scope>NUCLEOTIDE SEQUENCE [LARGE SCALE GENOMIC DNA]</scope>
    <source>
        <strain evidence="4">cv. Malutang</strain>
    </source>
</reference>
<dbReference type="PANTHER" id="PTHR45763:SF51">
    <property type="entry name" value="ALPHA_BETA-HYDROLASES SUPERFAMILY PROTEIN"/>
    <property type="match status" value="1"/>
</dbReference>
<keyword evidence="1" id="KW-0732">Signal</keyword>
<name>A0A5C7IWK9_9ROSI</name>
<dbReference type="InterPro" id="IPR000073">
    <property type="entry name" value="AB_hydrolase_1"/>
</dbReference>
<keyword evidence="4" id="KW-1185">Reference proteome</keyword>
<dbReference type="InterPro" id="IPR029058">
    <property type="entry name" value="AB_hydrolase_fold"/>
</dbReference>
<feature type="domain" description="AB hydrolase-1" evidence="2">
    <location>
        <begin position="66"/>
        <end position="351"/>
    </location>
</feature>
<feature type="signal peptide" evidence="1">
    <location>
        <begin position="1"/>
        <end position="17"/>
    </location>
</feature>
<dbReference type="SUPFAM" id="SSF53474">
    <property type="entry name" value="alpha/beta-Hydrolases"/>
    <property type="match status" value="1"/>
</dbReference>
<evidence type="ECO:0000313" key="3">
    <source>
        <dbReference type="EMBL" id="TXG73623.1"/>
    </source>
</evidence>
<dbReference type="EMBL" id="VAHF01000001">
    <property type="protein sequence ID" value="TXG73623.1"/>
    <property type="molecule type" value="Genomic_DNA"/>
</dbReference>
<comment type="caution">
    <text evidence="3">The sequence shown here is derived from an EMBL/GenBank/DDBJ whole genome shotgun (WGS) entry which is preliminary data.</text>
</comment>
<sequence>MFGVAAVVLVAGLLVYAYKSIKPPPPKICGSPNGPPVESPRIKLTDGRHLSYRERGVSKEKANFKIILVHGFDSSKDIYLPLTQEVMEELGVYILTFDRAGYGESDPNPKRTVKSEAFDIQELADQLDLGPKFYVIGISIGTYSIWGCLKYIPHRHVIDSFLRSLLLFYNFHIKLEMMLAGVTLVVPVINFWWPSFPPKLSEEVFRKQLNRDKVKLTIAHHFPSLVYWWMTQKWFPYSSIMQRHPILFNKRDLETIQQMPQVPDPNEHKVRQQGVYESLHRDMMVHFGKWEFDPMELKNPFPNNEASVFLWEGHNDKLVPFELQRYVAKKLPWIRYHEVADGGHLLIHERAACEAIFRQLLLGEEPCI</sequence>
<dbReference type="OrthoDB" id="294702at2759"/>
<protein>
    <recommendedName>
        <fullName evidence="2">AB hydrolase-1 domain-containing protein</fullName>
    </recommendedName>
</protein>
<evidence type="ECO:0000313" key="4">
    <source>
        <dbReference type="Proteomes" id="UP000323000"/>
    </source>
</evidence>
<dbReference type="AlphaFoldDB" id="A0A5C7IWK9"/>
<dbReference type="Proteomes" id="UP000323000">
    <property type="component" value="Chromosome 1"/>
</dbReference>
<evidence type="ECO:0000259" key="2">
    <source>
        <dbReference type="Pfam" id="PF12697"/>
    </source>
</evidence>
<proteinExistence type="predicted"/>
<feature type="chain" id="PRO_5022758761" description="AB hydrolase-1 domain-containing protein" evidence="1">
    <location>
        <begin position="18"/>
        <end position="368"/>
    </location>
</feature>
<dbReference type="PANTHER" id="PTHR45763">
    <property type="entry name" value="HYDROLASE, ALPHA/BETA FOLD FAMILY PROTEIN, EXPRESSED-RELATED"/>
    <property type="match status" value="1"/>
</dbReference>
<evidence type="ECO:0000256" key="1">
    <source>
        <dbReference type="SAM" id="SignalP"/>
    </source>
</evidence>
<organism evidence="3 4">
    <name type="scientific">Acer yangbiense</name>
    <dbReference type="NCBI Taxonomy" id="1000413"/>
    <lineage>
        <taxon>Eukaryota</taxon>
        <taxon>Viridiplantae</taxon>
        <taxon>Streptophyta</taxon>
        <taxon>Embryophyta</taxon>
        <taxon>Tracheophyta</taxon>
        <taxon>Spermatophyta</taxon>
        <taxon>Magnoliopsida</taxon>
        <taxon>eudicotyledons</taxon>
        <taxon>Gunneridae</taxon>
        <taxon>Pentapetalae</taxon>
        <taxon>rosids</taxon>
        <taxon>malvids</taxon>
        <taxon>Sapindales</taxon>
        <taxon>Sapindaceae</taxon>
        <taxon>Hippocastanoideae</taxon>
        <taxon>Acereae</taxon>
        <taxon>Acer</taxon>
    </lineage>
</organism>
<accession>A0A5C7IWK9</accession>
<dbReference type="Gene3D" id="3.40.50.1820">
    <property type="entry name" value="alpha/beta hydrolase"/>
    <property type="match status" value="1"/>
</dbReference>